<dbReference type="PROSITE" id="PS50987">
    <property type="entry name" value="HTH_ARSR_2"/>
    <property type="match status" value="1"/>
</dbReference>
<evidence type="ECO:0000259" key="4">
    <source>
        <dbReference type="PROSITE" id="PS50987"/>
    </source>
</evidence>
<dbReference type="SMART" id="SM00418">
    <property type="entry name" value="HTH_ARSR"/>
    <property type="match status" value="1"/>
</dbReference>
<keyword evidence="1" id="KW-0805">Transcription regulation</keyword>
<feature type="domain" description="HTH arsR-type" evidence="4">
    <location>
        <begin position="1"/>
        <end position="87"/>
    </location>
</feature>
<dbReference type="InterPro" id="IPR036390">
    <property type="entry name" value="WH_DNA-bd_sf"/>
</dbReference>
<dbReference type="RefSeq" id="WP_253774873.1">
    <property type="nucleotide sequence ID" value="NZ_JAMTCK010000011.1"/>
</dbReference>
<keyword evidence="3" id="KW-0804">Transcription</keyword>
<dbReference type="EMBL" id="JAMTCK010000011">
    <property type="protein sequence ID" value="MCP2167724.1"/>
    <property type="molecule type" value="Genomic_DNA"/>
</dbReference>
<dbReference type="NCBIfam" id="NF033788">
    <property type="entry name" value="HTH_metalloreg"/>
    <property type="match status" value="1"/>
</dbReference>
<dbReference type="Gene3D" id="1.10.10.10">
    <property type="entry name" value="Winged helix-like DNA-binding domain superfamily/Winged helix DNA-binding domain"/>
    <property type="match status" value="1"/>
</dbReference>
<keyword evidence="6" id="KW-1185">Reference proteome</keyword>
<evidence type="ECO:0000256" key="1">
    <source>
        <dbReference type="ARBA" id="ARBA00023015"/>
    </source>
</evidence>
<evidence type="ECO:0000256" key="2">
    <source>
        <dbReference type="ARBA" id="ARBA00023125"/>
    </source>
</evidence>
<organism evidence="5 6">
    <name type="scientific">Goodfellowiella coeruleoviolacea</name>
    <dbReference type="NCBI Taxonomy" id="334858"/>
    <lineage>
        <taxon>Bacteria</taxon>
        <taxon>Bacillati</taxon>
        <taxon>Actinomycetota</taxon>
        <taxon>Actinomycetes</taxon>
        <taxon>Pseudonocardiales</taxon>
        <taxon>Pseudonocardiaceae</taxon>
        <taxon>Goodfellowiella</taxon>
    </lineage>
</organism>
<gene>
    <name evidence="5" type="ORF">LX83_004597</name>
</gene>
<dbReference type="PANTHER" id="PTHR33154:SF33">
    <property type="entry name" value="TRANSCRIPTIONAL REPRESSOR SDPR"/>
    <property type="match status" value="1"/>
</dbReference>
<dbReference type="InterPro" id="IPR011991">
    <property type="entry name" value="ArsR-like_HTH"/>
</dbReference>
<proteinExistence type="predicted"/>
<dbReference type="Proteomes" id="UP001206128">
    <property type="component" value="Unassembled WGS sequence"/>
</dbReference>
<protein>
    <submittedName>
        <fullName evidence="5">DNA-binding transcriptional regulator, ArsR family</fullName>
    </submittedName>
</protein>
<dbReference type="Pfam" id="PF01022">
    <property type="entry name" value="HTH_5"/>
    <property type="match status" value="1"/>
</dbReference>
<dbReference type="PANTHER" id="PTHR33154">
    <property type="entry name" value="TRANSCRIPTIONAL REGULATOR, ARSR FAMILY"/>
    <property type="match status" value="1"/>
</dbReference>
<dbReference type="SUPFAM" id="SSF46785">
    <property type="entry name" value="Winged helix' DNA-binding domain"/>
    <property type="match status" value="1"/>
</dbReference>
<keyword evidence="2 5" id="KW-0238">DNA-binding</keyword>
<dbReference type="InterPro" id="IPR001845">
    <property type="entry name" value="HTH_ArsR_DNA-bd_dom"/>
</dbReference>
<dbReference type="GO" id="GO:0003677">
    <property type="term" value="F:DNA binding"/>
    <property type="evidence" value="ECO:0007669"/>
    <property type="project" value="UniProtKB-KW"/>
</dbReference>
<evidence type="ECO:0000313" key="5">
    <source>
        <dbReference type="EMBL" id="MCP2167724.1"/>
    </source>
</evidence>
<sequence length="102" mass="11873">MAAVFAVLADPARRRIVELLLERPRPVGELVEQLGISQPGTSKHLKVLRDAGIVRARKDAQRRVYELRPEPLMELDRWLKPYRRLWATGLDNLERYLDTMPD</sequence>
<evidence type="ECO:0000256" key="3">
    <source>
        <dbReference type="ARBA" id="ARBA00023163"/>
    </source>
</evidence>
<dbReference type="InterPro" id="IPR036388">
    <property type="entry name" value="WH-like_DNA-bd_sf"/>
</dbReference>
<dbReference type="AlphaFoldDB" id="A0AAE3GHY7"/>
<dbReference type="InterPro" id="IPR051081">
    <property type="entry name" value="HTH_MetalResp_TranReg"/>
</dbReference>
<comment type="caution">
    <text evidence="5">The sequence shown here is derived from an EMBL/GenBank/DDBJ whole genome shotgun (WGS) entry which is preliminary data.</text>
</comment>
<accession>A0AAE3GHY7</accession>
<evidence type="ECO:0000313" key="6">
    <source>
        <dbReference type="Proteomes" id="UP001206128"/>
    </source>
</evidence>
<name>A0AAE3GHY7_9PSEU</name>
<dbReference type="CDD" id="cd00090">
    <property type="entry name" value="HTH_ARSR"/>
    <property type="match status" value="1"/>
</dbReference>
<reference evidence="5" key="1">
    <citation type="submission" date="2022-06" db="EMBL/GenBank/DDBJ databases">
        <title>Genomic Encyclopedia of Archaeal and Bacterial Type Strains, Phase II (KMG-II): from individual species to whole genera.</title>
        <authorList>
            <person name="Goeker M."/>
        </authorList>
    </citation>
    <scope>NUCLEOTIDE SEQUENCE</scope>
    <source>
        <strain evidence="5">DSM 43935</strain>
    </source>
</reference>
<dbReference type="GO" id="GO:0003700">
    <property type="term" value="F:DNA-binding transcription factor activity"/>
    <property type="evidence" value="ECO:0007669"/>
    <property type="project" value="InterPro"/>
</dbReference>
<dbReference type="PRINTS" id="PR00778">
    <property type="entry name" value="HTHARSR"/>
</dbReference>